<name>A0ABX6RDE3_PSEMX</name>
<sequence>MNWSPSTDCLSGVRSLIPVPLPLLMTQIAEELCALKIPHTHIAALLLELLLGAEDADITRPREQEQKKKVAKALLDALSKPAPLDSAIKRSWSDFDWDLWKAIVAWIQKNHPFTTHSALQEALMRVRSGQITSIQQLAEFFSEEAAPPAKNGLTQ</sequence>
<keyword evidence="2" id="KW-1185">Reference proteome</keyword>
<dbReference type="EMBL" id="CP060028">
    <property type="protein sequence ID" value="QND80536.1"/>
    <property type="molecule type" value="Genomic_DNA"/>
</dbReference>
<dbReference type="Proteomes" id="UP000515506">
    <property type="component" value="Chromosome"/>
</dbReference>
<accession>A0ABX6RDE3</accession>
<evidence type="ECO:0000313" key="1">
    <source>
        <dbReference type="EMBL" id="QND80536.1"/>
    </source>
</evidence>
<evidence type="ECO:0000313" key="2">
    <source>
        <dbReference type="Proteomes" id="UP000515506"/>
    </source>
</evidence>
<reference evidence="1 2" key="1">
    <citation type="submission" date="2020-08" db="EMBL/GenBank/DDBJ databases">
        <title>Streptomycin resistant and MDR strain, P. mexicana.</title>
        <authorList>
            <person name="Ganesh-kumar S."/>
            <person name="Zhe T."/>
            <person name="Yu Z."/>
            <person name="Min Y."/>
        </authorList>
    </citation>
    <scope>NUCLEOTIDE SEQUENCE [LARGE SCALE GENOMIC DNA]</scope>
    <source>
        <strain evidence="1 2">GTZY</strain>
    </source>
</reference>
<proteinExistence type="predicted"/>
<gene>
    <name evidence="1" type="ORF">H4W19_01640</name>
</gene>
<protein>
    <submittedName>
        <fullName evidence="1">Uncharacterized protein</fullName>
    </submittedName>
</protein>
<organism evidence="1 2">
    <name type="scientific">Pseudoxanthomonas mexicana</name>
    <dbReference type="NCBI Taxonomy" id="128785"/>
    <lineage>
        <taxon>Bacteria</taxon>
        <taxon>Pseudomonadati</taxon>
        <taxon>Pseudomonadota</taxon>
        <taxon>Gammaproteobacteria</taxon>
        <taxon>Lysobacterales</taxon>
        <taxon>Lysobacteraceae</taxon>
        <taxon>Pseudoxanthomonas</taxon>
    </lineage>
</organism>